<evidence type="ECO:0000313" key="3">
    <source>
        <dbReference type="Proteomes" id="UP000681526"/>
    </source>
</evidence>
<feature type="transmembrane region" description="Helical" evidence="1">
    <location>
        <begin position="45"/>
        <end position="66"/>
    </location>
</feature>
<evidence type="ECO:0000313" key="2">
    <source>
        <dbReference type="EMBL" id="CAG5077029.1"/>
    </source>
</evidence>
<organism evidence="2 3">
    <name type="scientific">Thermobacillus xylanilyticus</name>
    <dbReference type="NCBI Taxonomy" id="76633"/>
    <lineage>
        <taxon>Bacteria</taxon>
        <taxon>Bacillati</taxon>
        <taxon>Bacillota</taxon>
        <taxon>Bacilli</taxon>
        <taxon>Bacillales</taxon>
        <taxon>Paenibacillaceae</taxon>
        <taxon>Thermobacillus</taxon>
    </lineage>
</organism>
<keyword evidence="1" id="KW-1133">Transmembrane helix</keyword>
<feature type="transmembrane region" description="Helical" evidence="1">
    <location>
        <begin position="78"/>
        <end position="102"/>
    </location>
</feature>
<name>A0ABN7RK96_THEXY</name>
<evidence type="ECO:0000256" key="1">
    <source>
        <dbReference type="SAM" id="Phobius"/>
    </source>
</evidence>
<keyword evidence="1" id="KW-0472">Membrane</keyword>
<evidence type="ECO:0008006" key="4">
    <source>
        <dbReference type="Google" id="ProtNLM"/>
    </source>
</evidence>
<reference evidence="2 3" key="1">
    <citation type="submission" date="2021-04" db="EMBL/GenBank/DDBJ databases">
        <authorList>
            <person name="Rakotoarivonina H."/>
        </authorList>
    </citation>
    <scope>NUCLEOTIDE SEQUENCE [LARGE SCALE GENOMIC DNA]</scope>
    <source>
        <strain evidence="2 3">XE</strain>
    </source>
</reference>
<dbReference type="Proteomes" id="UP000681526">
    <property type="component" value="Unassembled WGS sequence"/>
</dbReference>
<comment type="caution">
    <text evidence="2">The sequence shown here is derived from an EMBL/GenBank/DDBJ whole genome shotgun (WGS) entry which is preliminary data.</text>
</comment>
<dbReference type="RefSeq" id="WP_213483118.1">
    <property type="nucleotide sequence ID" value="NZ_CAJRAY010000005.1"/>
</dbReference>
<sequence>MPEVIEIGGLALNGMLLTALIAALAGYGALRLWTARARASRSGPWGDLTAGAAVIAIIIWKFGVLFREPSLLWEQPRLLLVIIGSGTEAAAGLAAAGVYWIWQARRKGVGFLPALDAMAVTAAGGLLVWNLLSAFEYRWGYAAVCAALLAILIGRPAPAAGQAAGETPGSAAVLAGYVLGAGCLTVSLFAVPPPWVRPPMLAGLTSTQLLFIAAGLAAAVLDAYKDRTG</sequence>
<gene>
    <name evidence="2" type="primary">txxe 137</name>
    <name evidence="2" type="ORF">TXXE_01065</name>
</gene>
<feature type="transmembrane region" description="Helical" evidence="1">
    <location>
        <begin position="138"/>
        <end position="157"/>
    </location>
</feature>
<feature type="transmembrane region" description="Helical" evidence="1">
    <location>
        <begin position="203"/>
        <end position="224"/>
    </location>
</feature>
<proteinExistence type="predicted"/>
<protein>
    <recommendedName>
        <fullName evidence="4">Prolipoprotein diacylglyceryl transferase</fullName>
    </recommendedName>
</protein>
<keyword evidence="3" id="KW-1185">Reference proteome</keyword>
<keyword evidence="1" id="KW-0812">Transmembrane</keyword>
<accession>A0ABN7RK96</accession>
<feature type="transmembrane region" description="Helical" evidence="1">
    <location>
        <begin position="109"/>
        <end position="132"/>
    </location>
</feature>
<feature type="transmembrane region" description="Helical" evidence="1">
    <location>
        <begin position="169"/>
        <end position="191"/>
    </location>
</feature>
<dbReference type="EMBL" id="CAJRAY010000005">
    <property type="protein sequence ID" value="CAG5077029.1"/>
    <property type="molecule type" value="Genomic_DNA"/>
</dbReference>
<feature type="transmembrane region" description="Helical" evidence="1">
    <location>
        <begin position="12"/>
        <end position="33"/>
    </location>
</feature>